<dbReference type="STRING" id="563176.SAMN04488090_4107"/>
<dbReference type="InterPro" id="IPR006860">
    <property type="entry name" value="FecR"/>
</dbReference>
<dbReference type="RefSeq" id="WP_093207408.1">
    <property type="nucleotide sequence ID" value="NZ_FNGS01000008.1"/>
</dbReference>
<dbReference type="InterPro" id="IPR012373">
    <property type="entry name" value="Ferrdict_sens_TM"/>
</dbReference>
<dbReference type="EMBL" id="FNGS01000008">
    <property type="protein sequence ID" value="SDM71412.1"/>
    <property type="molecule type" value="Genomic_DNA"/>
</dbReference>
<keyword evidence="1" id="KW-1133">Transmembrane helix</keyword>
<name>A0A1G9VGP9_9BACT</name>
<dbReference type="Gene3D" id="2.60.120.1440">
    <property type="match status" value="1"/>
</dbReference>
<protein>
    <submittedName>
        <fullName evidence="4">FecR family protein</fullName>
    </submittedName>
</protein>
<proteinExistence type="predicted"/>
<dbReference type="Pfam" id="PF04773">
    <property type="entry name" value="FecR"/>
    <property type="match status" value="1"/>
</dbReference>
<evidence type="ECO:0000313" key="4">
    <source>
        <dbReference type="EMBL" id="SDM71412.1"/>
    </source>
</evidence>
<dbReference type="OrthoDB" id="1523735at2"/>
<dbReference type="Pfam" id="PF16344">
    <property type="entry name" value="FecR_C"/>
    <property type="match status" value="1"/>
</dbReference>
<dbReference type="PANTHER" id="PTHR30273">
    <property type="entry name" value="PERIPLASMIC SIGNAL SENSOR AND SIGMA FACTOR ACTIVATOR FECR-RELATED"/>
    <property type="match status" value="1"/>
</dbReference>
<dbReference type="PANTHER" id="PTHR30273:SF2">
    <property type="entry name" value="PROTEIN FECR"/>
    <property type="match status" value="1"/>
</dbReference>
<sequence length="369" mass="41370">MQSYNHFKVEDFLNDPSFRRWVLGRSSEEESADWETYVYSRPPSLKALERARGVLAGMAPATVLTDEYVLEKSEQILAYTVPRRRLAFSRGLAASVSGFLLIAGLAWWGFGRTYLTAPGPPAPAVSYQALKKEVGKELKEVVNASEKPRVVLLPDGSSVLLQANSRISFPTRFEKEKREVFLSGEGFFEVKKDRSQPFYVYANEVVARVLGTSFTVRAFDHDTQVQVLVKTGSVSVYQREETVEQETVEPSATTPMLVLSPSQKAVFQRQDFKLTLSEVKAPELQPIEQETFIYLRTPISAVFRAMEKTYGVRIEFDADVTKNCTLTATLGDKPLTDKLDMICAAIESSYVYENGSVMIKSKGCQHLNP</sequence>
<accession>A0A1G9VGP9</accession>
<evidence type="ECO:0000259" key="3">
    <source>
        <dbReference type="Pfam" id="PF16344"/>
    </source>
</evidence>
<evidence type="ECO:0000256" key="1">
    <source>
        <dbReference type="SAM" id="Phobius"/>
    </source>
</evidence>
<feature type="transmembrane region" description="Helical" evidence="1">
    <location>
        <begin position="92"/>
        <end position="110"/>
    </location>
</feature>
<keyword evidence="1" id="KW-0472">Membrane</keyword>
<dbReference type="Proteomes" id="UP000198901">
    <property type="component" value="Unassembled WGS sequence"/>
</dbReference>
<evidence type="ECO:0000259" key="2">
    <source>
        <dbReference type="Pfam" id="PF04773"/>
    </source>
</evidence>
<organism evidence="4 5">
    <name type="scientific">Siphonobacter aquaeclarae</name>
    <dbReference type="NCBI Taxonomy" id="563176"/>
    <lineage>
        <taxon>Bacteria</taxon>
        <taxon>Pseudomonadati</taxon>
        <taxon>Bacteroidota</taxon>
        <taxon>Cytophagia</taxon>
        <taxon>Cytophagales</taxon>
        <taxon>Cytophagaceae</taxon>
        <taxon>Siphonobacter</taxon>
    </lineage>
</organism>
<gene>
    <name evidence="4" type="ORF">SAMN04488090_4107</name>
</gene>
<evidence type="ECO:0000313" key="5">
    <source>
        <dbReference type="Proteomes" id="UP000198901"/>
    </source>
</evidence>
<dbReference type="AlphaFoldDB" id="A0A1G9VGP9"/>
<keyword evidence="1" id="KW-0812">Transmembrane</keyword>
<keyword evidence="5" id="KW-1185">Reference proteome</keyword>
<dbReference type="InterPro" id="IPR032508">
    <property type="entry name" value="FecR_C"/>
</dbReference>
<dbReference type="PIRSF" id="PIRSF018266">
    <property type="entry name" value="FecR"/>
    <property type="match status" value="1"/>
</dbReference>
<feature type="domain" description="Protein FecR C-terminal" evidence="3">
    <location>
        <begin position="292"/>
        <end position="358"/>
    </location>
</feature>
<feature type="domain" description="FecR protein" evidence="2">
    <location>
        <begin position="147"/>
        <end position="234"/>
    </location>
</feature>
<dbReference type="Gene3D" id="3.55.50.30">
    <property type="match status" value="1"/>
</dbReference>
<dbReference type="GO" id="GO:0016989">
    <property type="term" value="F:sigma factor antagonist activity"/>
    <property type="evidence" value="ECO:0007669"/>
    <property type="project" value="TreeGrafter"/>
</dbReference>
<reference evidence="4 5" key="1">
    <citation type="submission" date="2016-10" db="EMBL/GenBank/DDBJ databases">
        <authorList>
            <person name="de Groot N.N."/>
        </authorList>
    </citation>
    <scope>NUCLEOTIDE SEQUENCE [LARGE SCALE GENOMIC DNA]</scope>
    <source>
        <strain evidence="4 5">DSM 21668</strain>
    </source>
</reference>